<dbReference type="RefSeq" id="WP_343770522.1">
    <property type="nucleotide sequence ID" value="NZ_BAAACF010000003.1"/>
</dbReference>
<feature type="transmembrane region" description="Helical" evidence="14">
    <location>
        <begin position="6"/>
        <end position="24"/>
    </location>
</feature>
<comment type="caution">
    <text evidence="15">The sequence shown here is derived from an EMBL/GenBank/DDBJ whole genome shotgun (WGS) entry which is preliminary data.</text>
</comment>
<dbReference type="InterPro" id="IPR051562">
    <property type="entry name" value="Ascorbate-PTS_EIIC"/>
</dbReference>
<evidence type="ECO:0000256" key="2">
    <source>
        <dbReference type="ARBA" id="ARBA00011738"/>
    </source>
</evidence>
<feature type="transmembrane region" description="Helical" evidence="14">
    <location>
        <begin position="393"/>
        <end position="411"/>
    </location>
</feature>
<evidence type="ECO:0000256" key="12">
    <source>
        <dbReference type="ARBA" id="ARBA00039702"/>
    </source>
</evidence>
<feature type="transmembrane region" description="Helical" evidence="14">
    <location>
        <begin position="114"/>
        <end position="133"/>
    </location>
</feature>
<keyword evidence="5" id="KW-0762">Sugar transport</keyword>
<evidence type="ECO:0000256" key="4">
    <source>
        <dbReference type="ARBA" id="ARBA00022475"/>
    </source>
</evidence>
<feature type="transmembrane region" description="Helical" evidence="14">
    <location>
        <begin position="88"/>
        <end position="107"/>
    </location>
</feature>
<keyword evidence="16" id="KW-1185">Reference proteome</keyword>
<gene>
    <name evidence="15" type="ORF">GCM10008905_27360</name>
</gene>
<feature type="transmembrane region" description="Helical" evidence="14">
    <location>
        <begin position="139"/>
        <end position="161"/>
    </location>
</feature>
<dbReference type="PANTHER" id="PTHR33843:SF4">
    <property type="entry name" value="ASCORBATE-SPECIFIC PTS SYSTEM EIIC COMPONENT"/>
    <property type="match status" value="1"/>
</dbReference>
<name>A0ABN1J4H0_9CLOT</name>
<keyword evidence="9 14" id="KW-0472">Membrane</keyword>
<comment type="subcellular location">
    <subcellularLocation>
        <location evidence="1">Cell membrane</location>
        <topology evidence="1">Multi-pass membrane protein</topology>
    </subcellularLocation>
</comment>
<keyword evidence="4" id="KW-1003">Cell membrane</keyword>
<feature type="transmembrane region" description="Helical" evidence="14">
    <location>
        <begin position="173"/>
        <end position="193"/>
    </location>
</feature>
<keyword evidence="6" id="KW-0598">Phosphotransferase system</keyword>
<feature type="transmembrane region" description="Helical" evidence="14">
    <location>
        <begin position="252"/>
        <end position="270"/>
    </location>
</feature>
<feature type="transmembrane region" description="Helical" evidence="14">
    <location>
        <begin position="305"/>
        <end position="325"/>
    </location>
</feature>
<protein>
    <recommendedName>
        <fullName evidence="12">Ascorbate-specific PTS system EIIC component</fullName>
    </recommendedName>
    <alternativeName>
        <fullName evidence="13">Ascorbate-specific permease IIC component UlaA</fullName>
    </alternativeName>
</protein>
<dbReference type="Proteomes" id="UP001500339">
    <property type="component" value="Unassembled WGS sequence"/>
</dbReference>
<comment type="similarity">
    <text evidence="11">Belongs to the UlaA family.</text>
</comment>
<evidence type="ECO:0000256" key="8">
    <source>
        <dbReference type="ARBA" id="ARBA00022989"/>
    </source>
</evidence>
<feature type="transmembrane region" description="Helical" evidence="14">
    <location>
        <begin position="213"/>
        <end position="231"/>
    </location>
</feature>
<comment type="subunit">
    <text evidence="2">Homodimer.</text>
</comment>
<evidence type="ECO:0000256" key="10">
    <source>
        <dbReference type="ARBA" id="ARBA00037387"/>
    </source>
</evidence>
<evidence type="ECO:0000256" key="6">
    <source>
        <dbReference type="ARBA" id="ARBA00022683"/>
    </source>
</evidence>
<feature type="transmembrane region" description="Helical" evidence="14">
    <location>
        <begin position="332"/>
        <end position="353"/>
    </location>
</feature>
<keyword evidence="8 14" id="KW-1133">Transmembrane helix</keyword>
<reference evidence="15 16" key="1">
    <citation type="journal article" date="2019" name="Int. J. Syst. Evol. Microbiol.">
        <title>The Global Catalogue of Microorganisms (GCM) 10K type strain sequencing project: providing services to taxonomists for standard genome sequencing and annotation.</title>
        <authorList>
            <consortium name="The Broad Institute Genomics Platform"/>
            <consortium name="The Broad Institute Genome Sequencing Center for Infectious Disease"/>
            <person name="Wu L."/>
            <person name="Ma J."/>
        </authorList>
    </citation>
    <scope>NUCLEOTIDE SEQUENCE [LARGE SCALE GENOMIC DNA]</scope>
    <source>
        <strain evidence="15 16">JCM 1405</strain>
    </source>
</reference>
<evidence type="ECO:0000256" key="9">
    <source>
        <dbReference type="ARBA" id="ARBA00023136"/>
    </source>
</evidence>
<organism evidence="15 16">
    <name type="scientific">Clostridium malenominatum</name>
    <dbReference type="NCBI Taxonomy" id="1539"/>
    <lineage>
        <taxon>Bacteria</taxon>
        <taxon>Bacillati</taxon>
        <taxon>Bacillota</taxon>
        <taxon>Clostridia</taxon>
        <taxon>Eubacteriales</taxon>
        <taxon>Clostridiaceae</taxon>
        <taxon>Clostridium</taxon>
    </lineage>
</organism>
<feature type="transmembrane region" description="Helical" evidence="14">
    <location>
        <begin position="359"/>
        <end position="381"/>
    </location>
</feature>
<evidence type="ECO:0000256" key="11">
    <source>
        <dbReference type="ARBA" id="ARBA00038218"/>
    </source>
</evidence>
<evidence type="ECO:0000256" key="14">
    <source>
        <dbReference type="SAM" id="Phobius"/>
    </source>
</evidence>
<evidence type="ECO:0000256" key="5">
    <source>
        <dbReference type="ARBA" id="ARBA00022597"/>
    </source>
</evidence>
<dbReference type="PANTHER" id="PTHR33843">
    <property type="entry name" value="ASCORBATE-SPECIFIC PTS SYSTEM EIIC COMPONENT"/>
    <property type="match status" value="1"/>
</dbReference>
<evidence type="ECO:0000256" key="1">
    <source>
        <dbReference type="ARBA" id="ARBA00004651"/>
    </source>
</evidence>
<evidence type="ECO:0000313" key="16">
    <source>
        <dbReference type="Proteomes" id="UP001500339"/>
    </source>
</evidence>
<evidence type="ECO:0000256" key="7">
    <source>
        <dbReference type="ARBA" id="ARBA00022692"/>
    </source>
</evidence>
<keyword evidence="3" id="KW-0813">Transport</keyword>
<dbReference type="EMBL" id="BAAACF010000003">
    <property type="protein sequence ID" value="GAA0728456.1"/>
    <property type="molecule type" value="Genomic_DNA"/>
</dbReference>
<comment type="function">
    <text evidence="10">The phosphoenolpyruvate-dependent sugar phosphotransferase system (sugar PTS), a major carbohydrate active transport system, catalyzes the phosphorylation of incoming sugar substrates concomitantly with their translocation across the cell membrane. The enzyme II UlaABC PTS system is involved in ascorbate transport.</text>
</comment>
<sequence>MEKLDILMKTDVVLVFVITIGILMQKKEINNLLVSIVKAIMGYNIIVFGSNLAISTLGVLSLTIRRSLHVFDIIPSNETMISIVGYSYGKNALFIMIIAMVINIIIAKLTPLKYIFINGYYILYMSGMLALLINDKPTYSLIILSGIYLGFFMSFLPFITAPFIKKITGREDIGLAHFGSVACLIGGMTSLIFKNSKEEKKEKKKSSFMRDSSVLMAISMFFIYLLAIINIENGFLYDFTGETNKLYIAFKYSINFTVAFYLIILGVRMMTDEILFAFKGIGEKIIKDAKPAMDSAVFFTYNPEIVMLGFVTSLVGGIVTLMVQIKIKSPVVVPPVTTHLFSGGLAGIFGYVVGKRKGALLSAFVHGIIITVIPIFLLPLLRPHIGLMRTCYADSDFGILAIIFTFLRKLLF</sequence>
<evidence type="ECO:0000256" key="13">
    <source>
        <dbReference type="ARBA" id="ARBA00042859"/>
    </source>
</evidence>
<evidence type="ECO:0000256" key="3">
    <source>
        <dbReference type="ARBA" id="ARBA00022448"/>
    </source>
</evidence>
<dbReference type="InterPro" id="IPR004703">
    <property type="entry name" value="PTS_sugar-sp_permease"/>
</dbReference>
<feature type="transmembrane region" description="Helical" evidence="14">
    <location>
        <begin position="45"/>
        <end position="68"/>
    </location>
</feature>
<evidence type="ECO:0000313" key="15">
    <source>
        <dbReference type="EMBL" id="GAA0728456.1"/>
    </source>
</evidence>
<accession>A0ABN1J4H0</accession>
<keyword evidence="7 14" id="KW-0812">Transmembrane</keyword>
<proteinExistence type="inferred from homology"/>
<dbReference type="Pfam" id="PF03611">
    <property type="entry name" value="EIIC-GAT"/>
    <property type="match status" value="1"/>
</dbReference>